<dbReference type="InterPro" id="IPR014016">
    <property type="entry name" value="UvrD-like_ATP-bd"/>
</dbReference>
<reference evidence="8 9" key="1">
    <citation type="submission" date="2018-10" db="EMBL/GenBank/DDBJ databases">
        <title>Genomic Encyclopedia of Type Strains, Phase IV (KMG-IV): sequencing the most valuable type-strain genomes for metagenomic binning, comparative biology and taxonomic classification.</title>
        <authorList>
            <person name="Goeker M."/>
        </authorList>
    </citation>
    <scope>NUCLEOTIDE SEQUENCE [LARGE SCALE GENOMIC DNA]</scope>
    <source>
        <strain evidence="8 9">DSM 25586</strain>
    </source>
</reference>
<dbReference type="InterPro" id="IPR027785">
    <property type="entry name" value="UvrD-like_helicase_C"/>
</dbReference>
<evidence type="ECO:0000256" key="3">
    <source>
        <dbReference type="ARBA" id="ARBA00022806"/>
    </source>
</evidence>
<proteinExistence type="predicted"/>
<dbReference type="GO" id="GO:0005829">
    <property type="term" value="C:cytosol"/>
    <property type="evidence" value="ECO:0007669"/>
    <property type="project" value="TreeGrafter"/>
</dbReference>
<dbReference type="OrthoDB" id="9787585at2"/>
<evidence type="ECO:0000313" key="9">
    <source>
        <dbReference type="Proteomes" id="UP000276055"/>
    </source>
</evidence>
<feature type="compositionally biased region" description="Acidic residues" evidence="6">
    <location>
        <begin position="708"/>
        <end position="717"/>
    </location>
</feature>
<dbReference type="RefSeq" id="WP_120955318.1">
    <property type="nucleotide sequence ID" value="NZ_RBIR01000012.1"/>
</dbReference>
<name>A0A495E7T4_9MICC</name>
<dbReference type="Pfam" id="PF13538">
    <property type="entry name" value="UvrD_C_2"/>
    <property type="match status" value="1"/>
</dbReference>
<feature type="compositionally biased region" description="Polar residues" evidence="6">
    <location>
        <begin position="735"/>
        <end position="748"/>
    </location>
</feature>
<dbReference type="Gene3D" id="3.40.50.300">
    <property type="entry name" value="P-loop containing nucleotide triphosphate hydrolases"/>
    <property type="match status" value="2"/>
</dbReference>
<comment type="caution">
    <text evidence="8">The sequence shown here is derived from an EMBL/GenBank/DDBJ whole genome shotgun (WGS) entry which is preliminary data.</text>
</comment>
<evidence type="ECO:0000259" key="7">
    <source>
        <dbReference type="PROSITE" id="PS51198"/>
    </source>
</evidence>
<keyword evidence="3 5" id="KW-0347">Helicase</keyword>
<keyword evidence="4 5" id="KW-0067">ATP-binding</keyword>
<sequence length="802" mass="87620">MSVDTGVGNVSKTSELQLEQMFFDQAKQYRDGQNSAWSMAGASAGTAVERRAYKNAMEKRKVASPDDPVALTRIDYDDGDKLYIGKIAIFDEKKNLLVVNWQAPAAAVANQASVHDPLGLRRKRIFDAPANKIISFEDIVYKALAEAVSELDDHSYAGDALLQSLSRKRGSEMTDIVKTIQAAQDKLVRADKDQLLIIQGGPGTGKTAVALHRVSWLLFNFQDELPPEDVLVVGPNPTFTRYIRRVLPDLGDADVVQQALQNLLSNDVRMTGQDSPATATVKGSARMSQVLEKALNQRIRVPSEDIRIQRRNTVLTISLPASSIAEVLKTLQFDSFADGRRRFRQRLVELSAPQLGNIRQVSPEQFLDLRALDAEVEKIWPQITPQQFLRELLGSKERMKRAAEGHLAPGEMELLYRQQAEKVADEPWTMADLALLDEAQAAMREAPRTYGHIVVDEAQDLSKMQLRAIRRRSKNGSMTVVGDIAQSTGPYSRDSWDDIAAILGEGTPAQVDSRIAELEHGYRVPKQVFDVALPILQSAAPSITPPRILRDVDYAPRFAGVPAGELAEEVARTVFTHSGRGRFVGVVAPLQLWPGLREAFQADDLQWSESTEGELSTAINLVTPEDAKGLEFDAVIVVDPASILQMPHGERMLYIALTRTTTHLDVVYPEGSLPEILGGDEAEGSDRHESGLGLGADGPVASTSSEGVDPEVADSGEIDPGGSTSAEPEFPAQPPTKSSSVAGGSSDKTQARNEMAGLDGMQQAMAVHWAKFFSTQLTENVPAKLIPAVLEELARMNLDDQV</sequence>
<evidence type="ECO:0000256" key="2">
    <source>
        <dbReference type="ARBA" id="ARBA00022801"/>
    </source>
</evidence>
<dbReference type="GO" id="GO:0003677">
    <property type="term" value="F:DNA binding"/>
    <property type="evidence" value="ECO:0007669"/>
    <property type="project" value="InterPro"/>
</dbReference>
<evidence type="ECO:0000256" key="5">
    <source>
        <dbReference type="PROSITE-ProRule" id="PRU00560"/>
    </source>
</evidence>
<gene>
    <name evidence="8" type="ORF">C8D78_3731</name>
</gene>
<dbReference type="PROSITE" id="PS51198">
    <property type="entry name" value="UVRD_HELICASE_ATP_BIND"/>
    <property type="match status" value="1"/>
</dbReference>
<dbReference type="GO" id="GO:0000725">
    <property type="term" value="P:recombinational repair"/>
    <property type="evidence" value="ECO:0007669"/>
    <property type="project" value="TreeGrafter"/>
</dbReference>
<feature type="binding site" evidence="5">
    <location>
        <begin position="200"/>
        <end position="207"/>
    </location>
    <ligand>
        <name>ATP</name>
        <dbReference type="ChEBI" id="CHEBI:30616"/>
    </ligand>
</feature>
<evidence type="ECO:0000256" key="6">
    <source>
        <dbReference type="SAM" id="MobiDB-lite"/>
    </source>
</evidence>
<feature type="domain" description="UvrD-like helicase ATP-binding" evidence="7">
    <location>
        <begin position="179"/>
        <end position="525"/>
    </location>
</feature>
<evidence type="ECO:0000256" key="1">
    <source>
        <dbReference type="ARBA" id="ARBA00022741"/>
    </source>
</evidence>
<evidence type="ECO:0000256" key="4">
    <source>
        <dbReference type="ARBA" id="ARBA00022840"/>
    </source>
</evidence>
<dbReference type="SUPFAM" id="SSF52540">
    <property type="entry name" value="P-loop containing nucleoside triphosphate hydrolases"/>
    <property type="match status" value="1"/>
</dbReference>
<dbReference type="GO" id="GO:0016787">
    <property type="term" value="F:hydrolase activity"/>
    <property type="evidence" value="ECO:0007669"/>
    <property type="project" value="UniProtKB-UniRule"/>
</dbReference>
<dbReference type="Pfam" id="PF00580">
    <property type="entry name" value="UvrD-helicase"/>
    <property type="match status" value="1"/>
</dbReference>
<dbReference type="AlphaFoldDB" id="A0A495E7T4"/>
<dbReference type="PANTHER" id="PTHR11070:SF45">
    <property type="entry name" value="DNA 3'-5' HELICASE"/>
    <property type="match status" value="1"/>
</dbReference>
<protein>
    <submittedName>
        <fullName evidence="8">DNA helicase IV</fullName>
    </submittedName>
</protein>
<dbReference type="InterPro" id="IPR000212">
    <property type="entry name" value="DNA_helicase_UvrD/REP"/>
</dbReference>
<feature type="region of interest" description="Disordered" evidence="6">
    <location>
        <begin position="675"/>
        <end position="748"/>
    </location>
</feature>
<dbReference type="PANTHER" id="PTHR11070">
    <property type="entry name" value="UVRD / RECB / PCRA DNA HELICASE FAMILY MEMBER"/>
    <property type="match status" value="1"/>
</dbReference>
<keyword evidence="1 5" id="KW-0547">Nucleotide-binding</keyword>
<dbReference type="InterPro" id="IPR027417">
    <property type="entry name" value="P-loop_NTPase"/>
</dbReference>
<evidence type="ECO:0000313" key="8">
    <source>
        <dbReference type="EMBL" id="RKR12629.1"/>
    </source>
</evidence>
<accession>A0A495E7T4</accession>
<dbReference type="GO" id="GO:0005524">
    <property type="term" value="F:ATP binding"/>
    <property type="evidence" value="ECO:0007669"/>
    <property type="project" value="UniProtKB-UniRule"/>
</dbReference>
<dbReference type="Proteomes" id="UP000276055">
    <property type="component" value="Unassembled WGS sequence"/>
</dbReference>
<dbReference type="GO" id="GO:0043138">
    <property type="term" value="F:3'-5' DNA helicase activity"/>
    <property type="evidence" value="ECO:0007669"/>
    <property type="project" value="TreeGrafter"/>
</dbReference>
<dbReference type="EMBL" id="RBIR01000012">
    <property type="protein sequence ID" value="RKR12629.1"/>
    <property type="molecule type" value="Genomic_DNA"/>
</dbReference>
<keyword evidence="2 5" id="KW-0378">Hydrolase</keyword>
<organism evidence="8 9">
    <name type="scientific">Arthrobacter oryzae</name>
    <dbReference type="NCBI Taxonomy" id="409290"/>
    <lineage>
        <taxon>Bacteria</taxon>
        <taxon>Bacillati</taxon>
        <taxon>Actinomycetota</taxon>
        <taxon>Actinomycetes</taxon>
        <taxon>Micrococcales</taxon>
        <taxon>Micrococcaceae</taxon>
        <taxon>Arthrobacter</taxon>
    </lineage>
</organism>